<keyword evidence="2" id="KW-1185">Reference proteome</keyword>
<dbReference type="EMBL" id="MNBE01000756">
    <property type="protein sequence ID" value="OKO90846.1"/>
    <property type="molecule type" value="Genomic_DNA"/>
</dbReference>
<gene>
    <name evidence="1" type="ORF">PENSUB_13147</name>
</gene>
<name>A0A1Q5SSE5_9EURO</name>
<organism evidence="1 2">
    <name type="scientific">Penicillium subrubescens</name>
    <dbReference type="NCBI Taxonomy" id="1316194"/>
    <lineage>
        <taxon>Eukaryota</taxon>
        <taxon>Fungi</taxon>
        <taxon>Dikarya</taxon>
        <taxon>Ascomycota</taxon>
        <taxon>Pezizomycotina</taxon>
        <taxon>Eurotiomycetes</taxon>
        <taxon>Eurotiomycetidae</taxon>
        <taxon>Eurotiales</taxon>
        <taxon>Aspergillaceae</taxon>
        <taxon>Penicillium</taxon>
    </lineage>
</organism>
<protein>
    <submittedName>
        <fullName evidence="1">Uncharacterized protein</fullName>
    </submittedName>
</protein>
<evidence type="ECO:0000313" key="1">
    <source>
        <dbReference type="EMBL" id="OKO90846.1"/>
    </source>
</evidence>
<dbReference type="AlphaFoldDB" id="A0A1Q5SSE5"/>
<reference evidence="1 2" key="1">
    <citation type="submission" date="2016-10" db="EMBL/GenBank/DDBJ databases">
        <title>Genome sequence of the ascomycete fungus Penicillium subrubescens.</title>
        <authorList>
            <person name="De Vries R.P."/>
            <person name="Peng M."/>
            <person name="Dilokpimol A."/>
            <person name="Hilden K."/>
            <person name="Makela M.R."/>
            <person name="Grigoriev I."/>
            <person name="Riley R."/>
            <person name="Granchi Z."/>
        </authorList>
    </citation>
    <scope>NUCLEOTIDE SEQUENCE [LARGE SCALE GENOMIC DNA]</scope>
    <source>
        <strain evidence="1 2">CBS 132785</strain>
    </source>
</reference>
<evidence type="ECO:0000313" key="2">
    <source>
        <dbReference type="Proteomes" id="UP000186955"/>
    </source>
</evidence>
<comment type="caution">
    <text evidence="1">The sequence shown here is derived from an EMBL/GenBank/DDBJ whole genome shotgun (WGS) entry which is preliminary data.</text>
</comment>
<dbReference type="Proteomes" id="UP000186955">
    <property type="component" value="Unassembled WGS sequence"/>
</dbReference>
<proteinExistence type="predicted"/>
<sequence>MARYDTKMVYFLERAPTTASCYCKSQKSMLSITILERTVTRGIEKLAGPTR</sequence>
<accession>A0A1Q5SSE5</accession>